<dbReference type="InterPro" id="IPR000133">
    <property type="entry name" value="ER_ret_rcpt"/>
</dbReference>
<dbReference type="GO" id="GO:0046923">
    <property type="term" value="F:ER retention sequence binding"/>
    <property type="evidence" value="ECO:0007669"/>
    <property type="project" value="InterPro"/>
</dbReference>
<keyword evidence="10" id="KW-0675">Receptor</keyword>
<dbReference type="AlphaFoldDB" id="A0AAP0ENA6"/>
<keyword evidence="7" id="KW-0653">Protein transport</keyword>
<keyword evidence="8" id="KW-1133">Transmembrane helix</keyword>
<protein>
    <submittedName>
        <fullName evidence="12">Uncharacterized protein</fullName>
    </submittedName>
</protein>
<evidence type="ECO:0000256" key="3">
    <source>
        <dbReference type="ARBA" id="ARBA00022448"/>
    </source>
</evidence>
<keyword evidence="5" id="KW-0256">Endoplasmic reticulum</keyword>
<dbReference type="GO" id="GO:0016192">
    <property type="term" value="P:vesicle-mediated transport"/>
    <property type="evidence" value="ECO:0007669"/>
    <property type="project" value="UniProtKB-KW"/>
</dbReference>
<dbReference type="PANTHER" id="PTHR10585">
    <property type="entry name" value="ER LUMEN PROTEIN RETAINING RECEPTOR"/>
    <property type="match status" value="1"/>
</dbReference>
<evidence type="ECO:0000256" key="9">
    <source>
        <dbReference type="ARBA" id="ARBA00023136"/>
    </source>
</evidence>
<feature type="region of interest" description="Disordered" evidence="11">
    <location>
        <begin position="71"/>
        <end position="92"/>
    </location>
</feature>
<comment type="similarity">
    <text evidence="2">Belongs to the ERD2 family.</text>
</comment>
<dbReference type="EMBL" id="JBBNAE010000009">
    <property type="protein sequence ID" value="KAK9096625.1"/>
    <property type="molecule type" value="Genomic_DNA"/>
</dbReference>
<evidence type="ECO:0000256" key="5">
    <source>
        <dbReference type="ARBA" id="ARBA00022824"/>
    </source>
</evidence>
<sequence>MNIFRFIGDHDSLINVLVLLLKIYITKSWSGVSLKTQELYAMVLLARYLDLFGVRKTLDLQSSLPSIVSKPEALDSRQWKPCPSSSDDEGKF</sequence>
<dbReference type="PRINTS" id="PR00660">
    <property type="entry name" value="ERLUMENR"/>
</dbReference>
<evidence type="ECO:0000256" key="11">
    <source>
        <dbReference type="SAM" id="MobiDB-lite"/>
    </source>
</evidence>
<keyword evidence="6" id="KW-0931">ER-Golgi transport</keyword>
<dbReference type="GO" id="GO:0006621">
    <property type="term" value="P:protein retention in ER lumen"/>
    <property type="evidence" value="ECO:0007669"/>
    <property type="project" value="InterPro"/>
</dbReference>
<evidence type="ECO:0000256" key="1">
    <source>
        <dbReference type="ARBA" id="ARBA00004477"/>
    </source>
</evidence>
<evidence type="ECO:0000256" key="10">
    <source>
        <dbReference type="ARBA" id="ARBA00023170"/>
    </source>
</evidence>
<evidence type="ECO:0000313" key="12">
    <source>
        <dbReference type="EMBL" id="KAK9096625.1"/>
    </source>
</evidence>
<keyword evidence="9" id="KW-0472">Membrane</keyword>
<keyword evidence="4" id="KW-0812">Transmembrane</keyword>
<evidence type="ECO:0000256" key="2">
    <source>
        <dbReference type="ARBA" id="ARBA00010120"/>
    </source>
</evidence>
<evidence type="ECO:0000256" key="8">
    <source>
        <dbReference type="ARBA" id="ARBA00022989"/>
    </source>
</evidence>
<dbReference type="Pfam" id="PF00810">
    <property type="entry name" value="ER_lumen_recept"/>
    <property type="match status" value="1"/>
</dbReference>
<dbReference type="Proteomes" id="UP001417504">
    <property type="component" value="Unassembled WGS sequence"/>
</dbReference>
<gene>
    <name evidence="12" type="ORF">Sjap_022122</name>
</gene>
<comment type="caution">
    <text evidence="12">The sequence shown here is derived from an EMBL/GenBank/DDBJ whole genome shotgun (WGS) entry which is preliminary data.</text>
</comment>
<keyword evidence="3" id="KW-0813">Transport</keyword>
<evidence type="ECO:0000256" key="7">
    <source>
        <dbReference type="ARBA" id="ARBA00022927"/>
    </source>
</evidence>
<evidence type="ECO:0000256" key="4">
    <source>
        <dbReference type="ARBA" id="ARBA00022692"/>
    </source>
</evidence>
<keyword evidence="13" id="KW-1185">Reference proteome</keyword>
<organism evidence="12 13">
    <name type="scientific">Stephania japonica</name>
    <dbReference type="NCBI Taxonomy" id="461633"/>
    <lineage>
        <taxon>Eukaryota</taxon>
        <taxon>Viridiplantae</taxon>
        <taxon>Streptophyta</taxon>
        <taxon>Embryophyta</taxon>
        <taxon>Tracheophyta</taxon>
        <taxon>Spermatophyta</taxon>
        <taxon>Magnoliopsida</taxon>
        <taxon>Ranunculales</taxon>
        <taxon>Menispermaceae</taxon>
        <taxon>Menispermoideae</taxon>
        <taxon>Cissampelideae</taxon>
        <taxon>Stephania</taxon>
    </lineage>
</organism>
<evidence type="ECO:0000256" key="6">
    <source>
        <dbReference type="ARBA" id="ARBA00022892"/>
    </source>
</evidence>
<evidence type="ECO:0000313" key="13">
    <source>
        <dbReference type="Proteomes" id="UP001417504"/>
    </source>
</evidence>
<reference evidence="12 13" key="1">
    <citation type="submission" date="2024-01" db="EMBL/GenBank/DDBJ databases">
        <title>Genome assemblies of Stephania.</title>
        <authorList>
            <person name="Yang L."/>
        </authorList>
    </citation>
    <scope>NUCLEOTIDE SEQUENCE [LARGE SCALE GENOMIC DNA]</scope>
    <source>
        <strain evidence="12">QJT</strain>
        <tissue evidence="12">Leaf</tissue>
    </source>
</reference>
<proteinExistence type="inferred from homology"/>
<accession>A0AAP0ENA6</accession>
<dbReference type="GO" id="GO:0005789">
    <property type="term" value="C:endoplasmic reticulum membrane"/>
    <property type="evidence" value="ECO:0007669"/>
    <property type="project" value="UniProtKB-SubCell"/>
</dbReference>
<dbReference type="GO" id="GO:0015031">
    <property type="term" value="P:protein transport"/>
    <property type="evidence" value="ECO:0007669"/>
    <property type="project" value="UniProtKB-KW"/>
</dbReference>
<comment type="subcellular location">
    <subcellularLocation>
        <location evidence="1">Endoplasmic reticulum membrane</location>
        <topology evidence="1">Multi-pass membrane protein</topology>
    </subcellularLocation>
</comment>
<name>A0AAP0ENA6_9MAGN</name>